<evidence type="ECO:0000313" key="4">
    <source>
        <dbReference type="Proteomes" id="UP000266861"/>
    </source>
</evidence>
<feature type="domain" description="DEK-C" evidence="2">
    <location>
        <begin position="2"/>
        <end position="57"/>
    </location>
</feature>
<organism evidence="3 4">
    <name type="scientific">Diversispora epigaea</name>
    <dbReference type="NCBI Taxonomy" id="1348612"/>
    <lineage>
        <taxon>Eukaryota</taxon>
        <taxon>Fungi</taxon>
        <taxon>Fungi incertae sedis</taxon>
        <taxon>Mucoromycota</taxon>
        <taxon>Glomeromycotina</taxon>
        <taxon>Glomeromycetes</taxon>
        <taxon>Diversisporales</taxon>
        <taxon>Diversisporaceae</taxon>
        <taxon>Diversispora</taxon>
    </lineage>
</organism>
<dbReference type="Pfam" id="PF08766">
    <property type="entry name" value="DEK_C"/>
    <property type="match status" value="1"/>
</dbReference>
<proteinExistence type="predicted"/>
<dbReference type="EMBL" id="PQFF01000297">
    <property type="protein sequence ID" value="RHZ64407.1"/>
    <property type="molecule type" value="Genomic_DNA"/>
</dbReference>
<keyword evidence="4" id="KW-1185">Reference proteome</keyword>
<name>A0A397HN80_9GLOM</name>
<protein>
    <recommendedName>
        <fullName evidence="2">DEK-C domain-containing protein</fullName>
    </recommendedName>
</protein>
<dbReference type="InterPro" id="IPR014876">
    <property type="entry name" value="DEK_C"/>
</dbReference>
<reference evidence="3 4" key="1">
    <citation type="submission" date="2018-08" db="EMBL/GenBank/DDBJ databases">
        <title>Genome and evolution of the arbuscular mycorrhizal fungus Diversispora epigaea (formerly Glomus versiforme) and its bacterial endosymbionts.</title>
        <authorList>
            <person name="Sun X."/>
            <person name="Fei Z."/>
            <person name="Harrison M."/>
        </authorList>
    </citation>
    <scope>NUCLEOTIDE SEQUENCE [LARGE SCALE GENOMIC DNA]</scope>
    <source>
        <strain evidence="3 4">IT104</strain>
    </source>
</reference>
<evidence type="ECO:0000259" key="2">
    <source>
        <dbReference type="PROSITE" id="PS51998"/>
    </source>
</evidence>
<dbReference type="PROSITE" id="PS51998">
    <property type="entry name" value="DEK_C"/>
    <property type="match status" value="1"/>
</dbReference>
<dbReference type="SUPFAM" id="SSF109715">
    <property type="entry name" value="DEK C-terminal domain"/>
    <property type="match status" value="1"/>
</dbReference>
<gene>
    <name evidence="3" type="ORF">Glove_325g41</name>
</gene>
<evidence type="ECO:0000256" key="1">
    <source>
        <dbReference type="SAM" id="MobiDB-lite"/>
    </source>
</evidence>
<comment type="caution">
    <text evidence="3">The sequence shown here is derived from an EMBL/GenBank/DDBJ whole genome shotgun (WGS) entry which is preliminary data.</text>
</comment>
<feature type="compositionally biased region" description="Basic and acidic residues" evidence="1">
    <location>
        <begin position="152"/>
        <end position="161"/>
    </location>
</feature>
<dbReference type="OrthoDB" id="10251073at2759"/>
<sequence>MNIDLSRYILSITKILLNSDLNTVTPRDVRSRLEQNFNIDLTLRKNEVKRIVQLCYDKICEHDNREKKMVEGDEEKKEVLMKEVESEKELKNKCSKRKRDEGDEDGDEGEITSNNKKKKIKKNETGTYKNFRKTFNKKRTHFKTNNKYLNNHPKENKAKTL</sequence>
<feature type="region of interest" description="Disordered" evidence="1">
    <location>
        <begin position="83"/>
        <end position="161"/>
    </location>
</feature>
<accession>A0A397HN80</accession>
<dbReference type="STRING" id="1348612.A0A397HN80"/>
<dbReference type="Proteomes" id="UP000266861">
    <property type="component" value="Unassembled WGS sequence"/>
</dbReference>
<dbReference type="AlphaFoldDB" id="A0A397HN80"/>
<feature type="compositionally biased region" description="Basic and acidic residues" evidence="1">
    <location>
        <begin position="83"/>
        <end position="92"/>
    </location>
</feature>
<evidence type="ECO:0000313" key="3">
    <source>
        <dbReference type="EMBL" id="RHZ64407.1"/>
    </source>
</evidence>
<dbReference type="Gene3D" id="1.10.10.60">
    <property type="entry name" value="Homeodomain-like"/>
    <property type="match status" value="1"/>
</dbReference>
<feature type="compositionally biased region" description="Basic residues" evidence="1">
    <location>
        <begin position="130"/>
        <end position="144"/>
    </location>
</feature>